<feature type="compositionally biased region" description="Basic and acidic residues" evidence="1">
    <location>
        <begin position="104"/>
        <end position="119"/>
    </location>
</feature>
<comment type="caution">
    <text evidence="2">The sequence shown here is derived from an EMBL/GenBank/DDBJ whole genome shotgun (WGS) entry which is preliminary data.</text>
</comment>
<proteinExistence type="predicted"/>
<evidence type="ECO:0000256" key="1">
    <source>
        <dbReference type="SAM" id="MobiDB-lite"/>
    </source>
</evidence>
<evidence type="ECO:0000313" key="2">
    <source>
        <dbReference type="EMBL" id="GJT43472.1"/>
    </source>
</evidence>
<reference evidence="2" key="2">
    <citation type="submission" date="2022-01" db="EMBL/GenBank/DDBJ databases">
        <authorList>
            <person name="Yamashiro T."/>
            <person name="Shiraishi A."/>
            <person name="Satake H."/>
            <person name="Nakayama K."/>
        </authorList>
    </citation>
    <scope>NUCLEOTIDE SEQUENCE</scope>
</reference>
<feature type="compositionally biased region" description="Polar residues" evidence="1">
    <location>
        <begin position="120"/>
        <end position="138"/>
    </location>
</feature>
<accession>A0ABQ5DYL7</accession>
<keyword evidence="3" id="KW-1185">Reference proteome</keyword>
<dbReference type="EMBL" id="BQNB010015731">
    <property type="protein sequence ID" value="GJT43472.1"/>
    <property type="molecule type" value="Genomic_DNA"/>
</dbReference>
<sequence>MGNEVLVRSSNQPQSSYATAASLTEFELKKIIIDKIEANKSMHRSDVQMNLYNTLIEEYNSNKDLLESYGEVVTLKRSRKDQDKDDKDEEPSAGSNRGSKRRCSGNDESSKEPAQKESKSTSSSKGATRSTPKSSGNDDVNPATEVPDMDERLWNPSGSRTPDREWNLTKTVDDRPPQQWMIKLA</sequence>
<name>A0ABQ5DYL7_9ASTR</name>
<dbReference type="Proteomes" id="UP001151760">
    <property type="component" value="Unassembled WGS sequence"/>
</dbReference>
<gene>
    <name evidence="2" type="ORF">Tco_0952187</name>
</gene>
<evidence type="ECO:0000313" key="3">
    <source>
        <dbReference type="Proteomes" id="UP001151760"/>
    </source>
</evidence>
<reference evidence="2" key="1">
    <citation type="journal article" date="2022" name="Int. J. Mol. Sci.">
        <title>Draft Genome of Tanacetum Coccineum: Genomic Comparison of Closely Related Tanacetum-Family Plants.</title>
        <authorList>
            <person name="Yamashiro T."/>
            <person name="Shiraishi A."/>
            <person name="Nakayama K."/>
            <person name="Satake H."/>
        </authorList>
    </citation>
    <scope>NUCLEOTIDE SEQUENCE</scope>
</reference>
<feature type="region of interest" description="Disordered" evidence="1">
    <location>
        <begin position="75"/>
        <end position="185"/>
    </location>
</feature>
<organism evidence="2 3">
    <name type="scientific">Tanacetum coccineum</name>
    <dbReference type="NCBI Taxonomy" id="301880"/>
    <lineage>
        <taxon>Eukaryota</taxon>
        <taxon>Viridiplantae</taxon>
        <taxon>Streptophyta</taxon>
        <taxon>Embryophyta</taxon>
        <taxon>Tracheophyta</taxon>
        <taxon>Spermatophyta</taxon>
        <taxon>Magnoliopsida</taxon>
        <taxon>eudicotyledons</taxon>
        <taxon>Gunneridae</taxon>
        <taxon>Pentapetalae</taxon>
        <taxon>asterids</taxon>
        <taxon>campanulids</taxon>
        <taxon>Asterales</taxon>
        <taxon>Asteraceae</taxon>
        <taxon>Asteroideae</taxon>
        <taxon>Anthemideae</taxon>
        <taxon>Anthemidinae</taxon>
        <taxon>Tanacetum</taxon>
    </lineage>
</organism>
<feature type="compositionally biased region" description="Basic and acidic residues" evidence="1">
    <location>
        <begin position="161"/>
        <end position="176"/>
    </location>
</feature>
<protein>
    <submittedName>
        <fullName evidence="2">Uncharacterized protein</fullName>
    </submittedName>
</protein>